<sequence>FYSSIYLSSLFLAALSVRRYLGVAFPLRLRGRDHLGRVAAASAALWLLACSHCSIVFVASYHGGGLGGRGGRRGGFSPNGIEVS</sequence>
<feature type="transmembrane region" description="Helical" evidence="5">
    <location>
        <begin position="43"/>
        <end position="63"/>
    </location>
</feature>
<dbReference type="PANTHER" id="PTHR45822">
    <property type="entry name" value="FREE FATTY ACID RECEPTOR 2-RELATED"/>
    <property type="match status" value="1"/>
</dbReference>
<dbReference type="PROSITE" id="PS50262">
    <property type="entry name" value="G_PROTEIN_RECEP_F1_2"/>
    <property type="match status" value="1"/>
</dbReference>
<reference evidence="7 8" key="1">
    <citation type="submission" date="2019-09" db="EMBL/GenBank/DDBJ databases">
        <title>Bird 10,000 Genomes (B10K) Project - Family phase.</title>
        <authorList>
            <person name="Zhang G."/>
        </authorList>
    </citation>
    <scope>NUCLEOTIDE SEQUENCE [LARGE SCALE GENOMIC DNA]</scope>
    <source>
        <strain evidence="7">B10K-CU-031-13</strain>
        <tissue evidence="7">Muscle</tissue>
    </source>
</reference>
<comment type="subcellular location">
    <subcellularLocation>
        <location evidence="1">Membrane</location>
    </subcellularLocation>
</comment>
<evidence type="ECO:0000256" key="2">
    <source>
        <dbReference type="ARBA" id="ARBA00022692"/>
    </source>
</evidence>
<dbReference type="GO" id="GO:0071398">
    <property type="term" value="P:cellular response to fatty acid"/>
    <property type="evidence" value="ECO:0007669"/>
    <property type="project" value="TreeGrafter"/>
</dbReference>
<dbReference type="SUPFAM" id="SSF81321">
    <property type="entry name" value="Family A G protein-coupled receptor-like"/>
    <property type="match status" value="1"/>
</dbReference>
<gene>
    <name evidence="7" type="primary">Ffar3_1</name>
    <name evidence="7" type="ORF">TACRUB_R15477</name>
</gene>
<dbReference type="EMBL" id="VZRD01001594">
    <property type="protein sequence ID" value="NWR40614.1"/>
    <property type="molecule type" value="Genomic_DNA"/>
</dbReference>
<evidence type="ECO:0000259" key="6">
    <source>
        <dbReference type="PROSITE" id="PS50262"/>
    </source>
</evidence>
<dbReference type="Proteomes" id="UP000540952">
    <property type="component" value="Unassembled WGS sequence"/>
</dbReference>
<dbReference type="AlphaFoldDB" id="A0A7K4X1E4"/>
<accession>A0A7K4X1E4</accession>
<dbReference type="PANTHER" id="PTHR45822:SF5">
    <property type="entry name" value="FREE FATTY ACID RECEPTOR 2"/>
    <property type="match status" value="1"/>
</dbReference>
<keyword evidence="4 5" id="KW-0472">Membrane</keyword>
<evidence type="ECO:0000313" key="7">
    <source>
        <dbReference type="EMBL" id="NWR40614.1"/>
    </source>
</evidence>
<evidence type="ECO:0000256" key="3">
    <source>
        <dbReference type="ARBA" id="ARBA00022989"/>
    </source>
</evidence>
<keyword evidence="3 5" id="KW-1133">Transmembrane helix</keyword>
<proteinExistence type="predicted"/>
<feature type="non-terminal residue" evidence="7">
    <location>
        <position position="1"/>
    </location>
</feature>
<evidence type="ECO:0000313" key="8">
    <source>
        <dbReference type="Proteomes" id="UP000540952"/>
    </source>
</evidence>
<dbReference type="GO" id="GO:0004930">
    <property type="term" value="F:G protein-coupled receptor activity"/>
    <property type="evidence" value="ECO:0007669"/>
    <property type="project" value="TreeGrafter"/>
</dbReference>
<dbReference type="GO" id="GO:0005886">
    <property type="term" value="C:plasma membrane"/>
    <property type="evidence" value="ECO:0007669"/>
    <property type="project" value="TreeGrafter"/>
</dbReference>
<feature type="non-terminal residue" evidence="7">
    <location>
        <position position="84"/>
    </location>
</feature>
<organism evidence="7 8">
    <name type="scientific">Tachuris rubrigastra</name>
    <dbReference type="NCBI Taxonomy" id="495162"/>
    <lineage>
        <taxon>Eukaryota</taxon>
        <taxon>Metazoa</taxon>
        <taxon>Chordata</taxon>
        <taxon>Craniata</taxon>
        <taxon>Vertebrata</taxon>
        <taxon>Euteleostomi</taxon>
        <taxon>Archelosauria</taxon>
        <taxon>Archosauria</taxon>
        <taxon>Dinosauria</taxon>
        <taxon>Saurischia</taxon>
        <taxon>Theropoda</taxon>
        <taxon>Coelurosauria</taxon>
        <taxon>Aves</taxon>
        <taxon>Neognathae</taxon>
        <taxon>Neoaves</taxon>
        <taxon>Telluraves</taxon>
        <taxon>Australaves</taxon>
        <taxon>Passeriformes</taxon>
        <taxon>Tyrannidae</taxon>
        <taxon>Tachuris</taxon>
    </lineage>
</organism>
<feature type="domain" description="G-protein coupled receptors family 1 profile" evidence="6">
    <location>
        <begin position="1"/>
        <end position="84"/>
    </location>
</feature>
<evidence type="ECO:0000256" key="5">
    <source>
        <dbReference type="SAM" id="Phobius"/>
    </source>
</evidence>
<keyword evidence="8" id="KW-1185">Reference proteome</keyword>
<evidence type="ECO:0000256" key="1">
    <source>
        <dbReference type="ARBA" id="ARBA00004370"/>
    </source>
</evidence>
<dbReference type="Gene3D" id="1.20.1070.10">
    <property type="entry name" value="Rhodopsin 7-helix transmembrane proteins"/>
    <property type="match status" value="1"/>
</dbReference>
<keyword evidence="2 5" id="KW-0812">Transmembrane</keyword>
<protein>
    <submittedName>
        <fullName evidence="7">FFAR3 protein</fullName>
    </submittedName>
</protein>
<name>A0A7K4X1E4_9TYRA</name>
<evidence type="ECO:0000256" key="4">
    <source>
        <dbReference type="ARBA" id="ARBA00023136"/>
    </source>
</evidence>
<comment type="caution">
    <text evidence="7">The sequence shown here is derived from an EMBL/GenBank/DDBJ whole genome shotgun (WGS) entry which is preliminary data.</text>
</comment>
<dbReference type="InterPro" id="IPR017452">
    <property type="entry name" value="GPCR_Rhodpsn_7TM"/>
</dbReference>